<keyword evidence="3" id="KW-1185">Reference proteome</keyword>
<evidence type="ECO:0000259" key="1">
    <source>
        <dbReference type="Pfam" id="PF10090"/>
    </source>
</evidence>
<dbReference type="Gene3D" id="1.10.287.130">
    <property type="match status" value="1"/>
</dbReference>
<feature type="domain" description="Histidine phosphotransferase ChpT C-terminal" evidence="1">
    <location>
        <begin position="34"/>
        <end position="151"/>
    </location>
</feature>
<dbReference type="Proteomes" id="UP000193963">
    <property type="component" value="Unassembled WGS sequence"/>
</dbReference>
<sequence length="158" mass="17082">MGLISDSVSAASAKIRFMRIAFGLAGEGQRIGSREVSDLLDDLSRSGRQTYDWTPTGDLQRRRIQEVFLALLCLESAMPHGGVISVTRPDDDPTGWEVSGPARGTHPDPGLWQILASGEGTETVMPAHVQFALLPSLVAERHGQIAVTEQDGSLTLRF</sequence>
<reference evidence="2 3" key="1">
    <citation type="submission" date="2017-03" db="EMBL/GenBank/DDBJ databases">
        <authorList>
            <person name="Afonso C.L."/>
            <person name="Miller P.J."/>
            <person name="Scott M.A."/>
            <person name="Spackman E."/>
            <person name="Goraichik I."/>
            <person name="Dimitrov K.M."/>
            <person name="Suarez D.L."/>
            <person name="Swayne D.E."/>
        </authorList>
    </citation>
    <scope>NUCLEOTIDE SEQUENCE [LARGE SCALE GENOMIC DNA]</scope>
    <source>
        <strain evidence="2 3">CECT 7751</strain>
    </source>
</reference>
<dbReference type="EMBL" id="FWFN01000010">
    <property type="protein sequence ID" value="SLN72714.1"/>
    <property type="molecule type" value="Genomic_DNA"/>
</dbReference>
<dbReference type="AlphaFoldDB" id="A0A1X7A7P9"/>
<name>A0A1X7A7P9_9RHOB</name>
<dbReference type="Gene3D" id="3.30.565.10">
    <property type="entry name" value="Histidine kinase-like ATPase, C-terminal domain"/>
    <property type="match status" value="1"/>
</dbReference>
<dbReference type="Pfam" id="PF10090">
    <property type="entry name" value="HPTransfase"/>
    <property type="match status" value="1"/>
</dbReference>
<evidence type="ECO:0000313" key="3">
    <source>
        <dbReference type="Proteomes" id="UP000193963"/>
    </source>
</evidence>
<protein>
    <recommendedName>
        <fullName evidence="1">Histidine phosphotransferase ChpT C-terminal domain-containing protein</fullName>
    </recommendedName>
</protein>
<proteinExistence type="predicted"/>
<dbReference type="InterPro" id="IPR036890">
    <property type="entry name" value="HATPase_C_sf"/>
</dbReference>
<dbReference type="InterPro" id="IPR018762">
    <property type="entry name" value="ChpT_C"/>
</dbReference>
<organism evidence="2 3">
    <name type="scientific">Pseudooceanicola marinus</name>
    <dbReference type="NCBI Taxonomy" id="396013"/>
    <lineage>
        <taxon>Bacteria</taxon>
        <taxon>Pseudomonadati</taxon>
        <taxon>Pseudomonadota</taxon>
        <taxon>Alphaproteobacteria</taxon>
        <taxon>Rhodobacterales</taxon>
        <taxon>Paracoccaceae</taxon>
        <taxon>Pseudooceanicola</taxon>
    </lineage>
</organism>
<evidence type="ECO:0000313" key="2">
    <source>
        <dbReference type="EMBL" id="SLN72714.1"/>
    </source>
</evidence>
<accession>A0A1X7A7P9</accession>
<gene>
    <name evidence="2" type="ORF">PSM7751_03950</name>
</gene>